<dbReference type="SUPFAM" id="SSF54001">
    <property type="entry name" value="Cysteine proteinases"/>
    <property type="match status" value="1"/>
</dbReference>
<reference evidence="1 2" key="1">
    <citation type="submission" date="2024-11" db="EMBL/GenBank/DDBJ databases">
        <title>Adaptive evolution of stress response genes in parasites aligns with host niche diversity.</title>
        <authorList>
            <person name="Hahn C."/>
            <person name="Resl P."/>
        </authorList>
    </citation>
    <scope>NUCLEOTIDE SEQUENCE [LARGE SCALE GENOMIC DNA]</scope>
    <source>
        <strain evidence="1">EGGRZ-B1_66</strain>
        <tissue evidence="1">Body</tissue>
    </source>
</reference>
<keyword evidence="2" id="KW-1185">Reference proteome</keyword>
<dbReference type="Proteomes" id="UP001626550">
    <property type="component" value="Unassembled WGS sequence"/>
</dbReference>
<gene>
    <name evidence="1" type="ORF">Ciccas_001299</name>
</gene>
<evidence type="ECO:0008006" key="3">
    <source>
        <dbReference type="Google" id="ProtNLM"/>
    </source>
</evidence>
<name>A0ABD2QKF2_9PLAT</name>
<protein>
    <recommendedName>
        <fullName evidence="3">USP domain-containing protein</fullName>
    </recommendedName>
</protein>
<evidence type="ECO:0000313" key="2">
    <source>
        <dbReference type="Proteomes" id="UP001626550"/>
    </source>
</evidence>
<organism evidence="1 2">
    <name type="scientific">Cichlidogyrus casuarinus</name>
    <dbReference type="NCBI Taxonomy" id="1844966"/>
    <lineage>
        <taxon>Eukaryota</taxon>
        <taxon>Metazoa</taxon>
        <taxon>Spiralia</taxon>
        <taxon>Lophotrochozoa</taxon>
        <taxon>Platyhelminthes</taxon>
        <taxon>Monogenea</taxon>
        <taxon>Monopisthocotylea</taxon>
        <taxon>Dactylogyridea</taxon>
        <taxon>Ancyrocephalidae</taxon>
        <taxon>Cichlidogyrus</taxon>
    </lineage>
</organism>
<accession>A0ABD2QKF2</accession>
<proteinExistence type="predicted"/>
<dbReference type="InterPro" id="IPR038765">
    <property type="entry name" value="Papain-like_cys_pep_sf"/>
</dbReference>
<dbReference type="AlphaFoldDB" id="A0ABD2QKF2"/>
<dbReference type="Gene3D" id="3.90.70.10">
    <property type="entry name" value="Cysteine proteinases"/>
    <property type="match status" value="1"/>
</dbReference>
<sequence length="187" mass="21309">MLLSLPEETAVLGEYQDPITFIDNCLSHSMDWTRKTQLARVSTDSCSDCKKELFRHQVQTSITFVDALELWNPNSITDYESMGQRCGPECRRVLTVSEVINWPQALVIAFHRACEIQISAYEILKKPGSPKFKLKAVLVYTSSPRHYYVLALRGKCWFCLNDSKVTAVESTALQFCSAVLLVYERDT</sequence>
<comment type="caution">
    <text evidence="1">The sequence shown here is derived from an EMBL/GenBank/DDBJ whole genome shotgun (WGS) entry which is preliminary data.</text>
</comment>
<dbReference type="EMBL" id="JBJKFK010000082">
    <property type="protein sequence ID" value="KAL3320020.1"/>
    <property type="molecule type" value="Genomic_DNA"/>
</dbReference>
<evidence type="ECO:0000313" key="1">
    <source>
        <dbReference type="EMBL" id="KAL3320020.1"/>
    </source>
</evidence>